<dbReference type="Proteomes" id="UP000188268">
    <property type="component" value="Unassembled WGS sequence"/>
</dbReference>
<dbReference type="OrthoDB" id="1166547at2759"/>
<protein>
    <submittedName>
        <fullName evidence="2">Uncharacterized protein</fullName>
    </submittedName>
</protein>
<reference evidence="2 3" key="1">
    <citation type="submission" date="2013-09" db="EMBL/GenBank/DDBJ databases">
        <title>Corchorus capsularis genome sequencing.</title>
        <authorList>
            <person name="Alam M."/>
            <person name="Haque M.S."/>
            <person name="Islam M.S."/>
            <person name="Emdad E.M."/>
            <person name="Islam M.M."/>
            <person name="Ahmed B."/>
            <person name="Halim A."/>
            <person name="Hossen Q.M.M."/>
            <person name="Hossain M.Z."/>
            <person name="Ahmed R."/>
            <person name="Khan M.M."/>
            <person name="Islam R."/>
            <person name="Rashid M.M."/>
            <person name="Khan S.A."/>
            <person name="Rahman M.S."/>
            <person name="Alam M."/>
        </authorList>
    </citation>
    <scope>NUCLEOTIDE SEQUENCE [LARGE SCALE GENOMIC DNA]</scope>
    <source>
        <strain evidence="3">cv. CVL-1</strain>
        <tissue evidence="2">Whole seedling</tissue>
    </source>
</reference>
<dbReference type="AlphaFoldDB" id="A0A1R3K221"/>
<keyword evidence="3" id="KW-1185">Reference proteome</keyword>
<feature type="region of interest" description="Disordered" evidence="1">
    <location>
        <begin position="59"/>
        <end position="112"/>
    </location>
</feature>
<sequence length="112" mass="12209">MLQVDIGDEEEYPLFQWIRPVHLDDHDRNPDQQIRSHAEEFGIDVDKVMSEEVGLECSTDETVGLPPGFGSQPKFRGSSAHGRCDDVDDDDDDGGNEGRTTTTGVATCGSGV</sequence>
<evidence type="ECO:0000313" key="2">
    <source>
        <dbReference type="EMBL" id="OMP01124.1"/>
    </source>
</evidence>
<evidence type="ECO:0000256" key="1">
    <source>
        <dbReference type="SAM" id="MobiDB-lite"/>
    </source>
</evidence>
<accession>A0A1R3K221</accession>
<organism evidence="2 3">
    <name type="scientific">Corchorus capsularis</name>
    <name type="common">Jute</name>
    <dbReference type="NCBI Taxonomy" id="210143"/>
    <lineage>
        <taxon>Eukaryota</taxon>
        <taxon>Viridiplantae</taxon>
        <taxon>Streptophyta</taxon>
        <taxon>Embryophyta</taxon>
        <taxon>Tracheophyta</taxon>
        <taxon>Spermatophyta</taxon>
        <taxon>Magnoliopsida</taxon>
        <taxon>eudicotyledons</taxon>
        <taxon>Gunneridae</taxon>
        <taxon>Pentapetalae</taxon>
        <taxon>rosids</taxon>
        <taxon>malvids</taxon>
        <taxon>Malvales</taxon>
        <taxon>Malvaceae</taxon>
        <taxon>Grewioideae</taxon>
        <taxon>Apeibeae</taxon>
        <taxon>Corchorus</taxon>
    </lineage>
</organism>
<gene>
    <name evidence="2" type="ORF">CCACVL1_03154</name>
</gene>
<comment type="caution">
    <text evidence="2">The sequence shown here is derived from an EMBL/GenBank/DDBJ whole genome shotgun (WGS) entry which is preliminary data.</text>
</comment>
<dbReference type="EMBL" id="AWWV01006506">
    <property type="protein sequence ID" value="OMP01124.1"/>
    <property type="molecule type" value="Genomic_DNA"/>
</dbReference>
<evidence type="ECO:0000313" key="3">
    <source>
        <dbReference type="Proteomes" id="UP000188268"/>
    </source>
</evidence>
<dbReference type="Gramene" id="OMP01124">
    <property type="protein sequence ID" value="OMP01124"/>
    <property type="gene ID" value="CCACVL1_03154"/>
</dbReference>
<feature type="compositionally biased region" description="Acidic residues" evidence="1">
    <location>
        <begin position="86"/>
        <end position="95"/>
    </location>
</feature>
<name>A0A1R3K221_COCAP</name>
<proteinExistence type="predicted"/>